<feature type="transmembrane region" description="Helical" evidence="7">
    <location>
        <begin position="86"/>
        <end position="106"/>
    </location>
</feature>
<feature type="transmembrane region" description="Helical" evidence="7">
    <location>
        <begin position="295"/>
        <end position="317"/>
    </location>
</feature>
<dbReference type="EMBL" id="DXBY01000198">
    <property type="protein sequence ID" value="HIZ36407.1"/>
    <property type="molecule type" value="Genomic_DNA"/>
</dbReference>
<feature type="transmembrane region" description="Helical" evidence="7">
    <location>
        <begin position="173"/>
        <end position="199"/>
    </location>
</feature>
<keyword evidence="3" id="KW-0813">Transport</keyword>
<keyword evidence="5 7" id="KW-1133">Transmembrane helix</keyword>
<feature type="transmembrane region" description="Helical" evidence="7">
    <location>
        <begin position="421"/>
        <end position="440"/>
    </location>
</feature>
<comment type="caution">
    <text evidence="8">The sequence shown here is derived from an EMBL/GenBank/DDBJ whole genome shotgun (WGS) entry which is preliminary data.</text>
</comment>
<protein>
    <submittedName>
        <fullName evidence="8">NCS2 family permease</fullName>
    </submittedName>
</protein>
<evidence type="ECO:0000256" key="6">
    <source>
        <dbReference type="ARBA" id="ARBA00023136"/>
    </source>
</evidence>
<organism evidence="8 9">
    <name type="scientific">Candidatus Ruania gallistercoris</name>
    <dbReference type="NCBI Taxonomy" id="2838746"/>
    <lineage>
        <taxon>Bacteria</taxon>
        <taxon>Bacillati</taxon>
        <taxon>Actinomycetota</taxon>
        <taxon>Actinomycetes</taxon>
        <taxon>Micrococcales</taxon>
        <taxon>Ruaniaceae</taxon>
        <taxon>Ruania</taxon>
    </lineage>
</organism>
<feature type="transmembrane region" description="Helical" evidence="7">
    <location>
        <begin position="142"/>
        <end position="161"/>
    </location>
</feature>
<evidence type="ECO:0000313" key="8">
    <source>
        <dbReference type="EMBL" id="HIZ36407.1"/>
    </source>
</evidence>
<dbReference type="GO" id="GO:0005345">
    <property type="term" value="F:purine nucleobase transmembrane transporter activity"/>
    <property type="evidence" value="ECO:0007669"/>
    <property type="project" value="TreeGrafter"/>
</dbReference>
<dbReference type="Pfam" id="PF00860">
    <property type="entry name" value="Xan_ur_permease"/>
    <property type="match status" value="1"/>
</dbReference>
<evidence type="ECO:0000256" key="5">
    <source>
        <dbReference type="ARBA" id="ARBA00022989"/>
    </source>
</evidence>
<dbReference type="Proteomes" id="UP000824037">
    <property type="component" value="Unassembled WGS sequence"/>
</dbReference>
<keyword evidence="6 7" id="KW-0472">Membrane</keyword>
<comment type="subcellular location">
    <subcellularLocation>
        <location evidence="1">Endomembrane system</location>
        <topology evidence="1">Multi-pass membrane protein</topology>
    </subcellularLocation>
</comment>
<feature type="transmembrane region" description="Helical" evidence="7">
    <location>
        <begin position="329"/>
        <end position="350"/>
    </location>
</feature>
<evidence type="ECO:0000313" key="9">
    <source>
        <dbReference type="Proteomes" id="UP000824037"/>
    </source>
</evidence>
<dbReference type="PANTHER" id="PTHR43337">
    <property type="entry name" value="XANTHINE/URACIL PERMEASE C887.17-RELATED"/>
    <property type="match status" value="1"/>
</dbReference>
<feature type="transmembrane region" description="Helical" evidence="7">
    <location>
        <begin position="385"/>
        <end position="414"/>
    </location>
</feature>
<evidence type="ECO:0000256" key="1">
    <source>
        <dbReference type="ARBA" id="ARBA00004127"/>
    </source>
</evidence>
<sequence>MSTPTHGAPPGALNRWFRIRQRGSSIRTEVIAGFTTFATMAYVLAVVPGILEAGGVPRAAVTVAIIVMAAVSTLAMGLFTNRPLALAPGLGSVAFIAFTLSAVEGIPWQTSMGMVFISGVAFVLLTVFGLREIIAAIIPKEIKTAIGAGVGLFICFIGFRSGGLVQASESSNALVIASLGSSEAILALIGLALVLILYLRKVPGGLLIAILAATAIGIPLGVTTLPDSWFQLPTGLGEVAFQLDIAGALNVSFFPYIFALFVADFFSTLGTLFAVGAKGNFLDKDGNFPEINKPFLVDSGSTVVGSLFAVPVMTTYVESTSGVEAGGRTGLTAITTGSLFLATLLFTPVALMIPEQATAPVLILVGLLMLQPLREIDMSNLAAALPAFFTIVVTIFSFNIGTGIAAGIVSYVAAKVIVGEVRSIPVGMWILLVPLVYYFTTLA</sequence>
<dbReference type="AlphaFoldDB" id="A0A9D2EFK8"/>
<keyword evidence="4 7" id="KW-0812">Transmembrane</keyword>
<feature type="transmembrane region" description="Helical" evidence="7">
    <location>
        <begin position="253"/>
        <end position="275"/>
    </location>
</feature>
<dbReference type="PANTHER" id="PTHR43337:SF1">
    <property type="entry name" value="XANTHINE_URACIL PERMEASE C887.17-RELATED"/>
    <property type="match status" value="1"/>
</dbReference>
<comment type="similarity">
    <text evidence="2">Belongs to the nucleobase:cation symporter-2 (NCS2) (TC 2.A.40) family. Azg-like subfamily.</text>
</comment>
<gene>
    <name evidence="8" type="ORF">H9815_11560</name>
</gene>
<name>A0A9D2EFK8_9MICO</name>
<reference evidence="8" key="2">
    <citation type="submission" date="2021-04" db="EMBL/GenBank/DDBJ databases">
        <authorList>
            <person name="Gilroy R."/>
        </authorList>
    </citation>
    <scope>NUCLEOTIDE SEQUENCE</scope>
    <source>
        <strain evidence="8">ChiGjej4B4-7305</strain>
    </source>
</reference>
<feature type="transmembrane region" description="Helical" evidence="7">
    <location>
        <begin position="30"/>
        <end position="51"/>
    </location>
</feature>
<proteinExistence type="inferred from homology"/>
<dbReference type="GO" id="GO:0005886">
    <property type="term" value="C:plasma membrane"/>
    <property type="evidence" value="ECO:0007669"/>
    <property type="project" value="TreeGrafter"/>
</dbReference>
<evidence type="ECO:0000256" key="2">
    <source>
        <dbReference type="ARBA" id="ARBA00005697"/>
    </source>
</evidence>
<accession>A0A9D2EFK8</accession>
<feature type="transmembrane region" description="Helical" evidence="7">
    <location>
        <begin position="357"/>
        <end position="373"/>
    </location>
</feature>
<evidence type="ECO:0000256" key="7">
    <source>
        <dbReference type="SAM" id="Phobius"/>
    </source>
</evidence>
<feature type="transmembrane region" description="Helical" evidence="7">
    <location>
        <begin position="112"/>
        <end position="130"/>
    </location>
</feature>
<dbReference type="InterPro" id="IPR045018">
    <property type="entry name" value="Azg-like"/>
</dbReference>
<feature type="transmembrane region" description="Helical" evidence="7">
    <location>
        <begin position="57"/>
        <end position="79"/>
    </location>
</feature>
<feature type="transmembrane region" description="Helical" evidence="7">
    <location>
        <begin position="206"/>
        <end position="225"/>
    </location>
</feature>
<dbReference type="GO" id="GO:0012505">
    <property type="term" value="C:endomembrane system"/>
    <property type="evidence" value="ECO:0007669"/>
    <property type="project" value="UniProtKB-SubCell"/>
</dbReference>
<dbReference type="InterPro" id="IPR006043">
    <property type="entry name" value="NCS2"/>
</dbReference>
<evidence type="ECO:0000256" key="4">
    <source>
        <dbReference type="ARBA" id="ARBA00022692"/>
    </source>
</evidence>
<evidence type="ECO:0000256" key="3">
    <source>
        <dbReference type="ARBA" id="ARBA00022448"/>
    </source>
</evidence>
<reference evidence="8" key="1">
    <citation type="journal article" date="2021" name="PeerJ">
        <title>Extensive microbial diversity within the chicken gut microbiome revealed by metagenomics and culture.</title>
        <authorList>
            <person name="Gilroy R."/>
            <person name="Ravi A."/>
            <person name="Getino M."/>
            <person name="Pursley I."/>
            <person name="Horton D.L."/>
            <person name="Alikhan N.F."/>
            <person name="Baker D."/>
            <person name="Gharbi K."/>
            <person name="Hall N."/>
            <person name="Watson M."/>
            <person name="Adriaenssens E.M."/>
            <person name="Foster-Nyarko E."/>
            <person name="Jarju S."/>
            <person name="Secka A."/>
            <person name="Antonio M."/>
            <person name="Oren A."/>
            <person name="Chaudhuri R.R."/>
            <person name="La Ragione R."/>
            <person name="Hildebrand F."/>
            <person name="Pallen M.J."/>
        </authorList>
    </citation>
    <scope>NUCLEOTIDE SEQUENCE</scope>
    <source>
        <strain evidence="8">ChiGjej4B4-7305</strain>
    </source>
</reference>